<dbReference type="EMBL" id="BK015040">
    <property type="protein sequence ID" value="DAD88433.1"/>
    <property type="molecule type" value="Genomic_DNA"/>
</dbReference>
<name>A0A8S5N1E6_9CAUD</name>
<organism evidence="1">
    <name type="scientific">Siphoviridae sp. ctLfk13</name>
    <dbReference type="NCBI Taxonomy" id="2826251"/>
    <lineage>
        <taxon>Viruses</taxon>
        <taxon>Duplodnaviria</taxon>
        <taxon>Heunggongvirae</taxon>
        <taxon>Uroviricota</taxon>
        <taxon>Caudoviricetes</taxon>
    </lineage>
</organism>
<evidence type="ECO:0000313" key="1">
    <source>
        <dbReference type="EMBL" id="DAD88433.1"/>
    </source>
</evidence>
<sequence>MLSIEEIYDLLKSACDNAQEDDNSGINVPGLGDVDLADVKKLKWNSITFKRRSKLWFVTGKVVMITLYSYEMAYLINNSDKQAIILEMKGEE</sequence>
<reference evidence="1" key="1">
    <citation type="journal article" date="2021" name="Proc. Natl. Acad. Sci. U.S.A.">
        <title>A Catalog of Tens of Thousands of Viruses from Human Metagenomes Reveals Hidden Associations with Chronic Diseases.</title>
        <authorList>
            <person name="Tisza M.J."/>
            <person name="Buck C.B."/>
        </authorList>
    </citation>
    <scope>NUCLEOTIDE SEQUENCE</scope>
    <source>
        <strain evidence="1">CtLfk13</strain>
    </source>
</reference>
<proteinExistence type="predicted"/>
<protein>
    <submittedName>
        <fullName evidence="1">Uncharacterized protein</fullName>
    </submittedName>
</protein>
<accession>A0A8S5N1E6</accession>